<sequence>MKKNKIENILNNKGYVSIESLIVAGLVIATGAFLVSKLVWKGKDVANSNNKNITVASKTMDDNSFINDETVSSSLPLDNKVDSECSLENPPDLADYEYRVIDDDFINQGLASIDKMFNSSDIVETIEDINTSSGDKPSSSSKPTLILIPNASGEMMECTKEEVVKMRKESLERLREFKGGVVILDYHGNKTDIEIPSCIDGKKVVIIAPKAFSNKTHFVNRDVDRPFDESKMPRGNIKSVKIPKTIKLIGSGAFEANHLSEVVIPDSVVEIGEEAFKNNDLEKVIISNNVKVLNYGVFENNKLKSVIVPNNITYIGYDAFNSNELTDVKISNNVTKIGDSAFFNNKLISVIIPNSVLEIGNHAFAENQLKSLILGNNVKSIGSSAFNENQLTSVIIPNSVNEIKEFAFQDNKLTEIKIPASVTKIGRSVFMNNSLVSVTMPKKFDNDRDYYFGKDNKTPWESEEDYERFTDISNIKFNLI</sequence>
<geneLocation type="plasmid" evidence="2 3">
    <name>pJFP838A</name>
</geneLocation>
<feature type="transmembrane region" description="Helical" evidence="1">
    <location>
        <begin position="21"/>
        <end position="40"/>
    </location>
</feature>
<accession>A0A140GRY9</accession>
<evidence type="ECO:0000256" key="1">
    <source>
        <dbReference type="SAM" id="Phobius"/>
    </source>
</evidence>
<keyword evidence="2" id="KW-0614">Plasmid</keyword>
<name>A0A140GRY9_CLOPF</name>
<dbReference type="AlphaFoldDB" id="A0A140GRY9"/>
<organism evidence="2 3">
    <name type="scientific">Clostridium perfringens</name>
    <dbReference type="NCBI Taxonomy" id="1502"/>
    <lineage>
        <taxon>Bacteria</taxon>
        <taxon>Bacillati</taxon>
        <taxon>Bacillota</taxon>
        <taxon>Clostridia</taxon>
        <taxon>Eubacteriales</taxon>
        <taxon>Clostridiaceae</taxon>
        <taxon>Clostridium</taxon>
    </lineage>
</organism>
<dbReference type="Gene3D" id="3.80.10.10">
    <property type="entry name" value="Ribonuclease Inhibitor"/>
    <property type="match status" value="2"/>
</dbReference>
<protein>
    <submittedName>
        <fullName evidence="2">Leucine-rich cell surface protein</fullName>
    </submittedName>
</protein>
<dbReference type="PATRIC" id="fig|1502.177.peg.3592"/>
<evidence type="ECO:0000313" key="3">
    <source>
        <dbReference type="Proteomes" id="UP000070260"/>
    </source>
</evidence>
<keyword evidence="1" id="KW-0812">Transmembrane</keyword>
<dbReference type="InterPro" id="IPR053139">
    <property type="entry name" value="Surface_bspA-like"/>
</dbReference>
<keyword evidence="1" id="KW-1133">Transmembrane helix</keyword>
<dbReference type="Pfam" id="PF13306">
    <property type="entry name" value="LRR_5"/>
    <property type="match status" value="1"/>
</dbReference>
<dbReference type="PANTHER" id="PTHR45661:SF3">
    <property type="entry name" value="IG-LIKE DOMAIN-CONTAINING PROTEIN"/>
    <property type="match status" value="1"/>
</dbReference>
<gene>
    <name evidence="2" type="ORF">JFP838_pA0382</name>
</gene>
<proteinExistence type="predicted"/>
<dbReference type="EMBL" id="CP013615">
    <property type="protein sequence ID" value="AMN31298.1"/>
    <property type="molecule type" value="Genomic_DNA"/>
</dbReference>
<dbReference type="PANTHER" id="PTHR45661">
    <property type="entry name" value="SURFACE ANTIGEN"/>
    <property type="match status" value="1"/>
</dbReference>
<dbReference type="InterPro" id="IPR026906">
    <property type="entry name" value="LRR_5"/>
</dbReference>
<reference evidence="2 3" key="1">
    <citation type="journal article" date="2016" name="PLoS ONE">
        <title>Plasmid Characterization and Chromosome Analysis of Two netF+ Clostridium perfringens Isolates Associated with Foal and Canine Necrotizing Enteritis.</title>
        <authorList>
            <person name="Mehdizadeh Gohari I."/>
            <person name="Kropinski A.M."/>
            <person name="Weese S.J."/>
            <person name="Parreira V.R."/>
            <person name="Whitehead A.E."/>
            <person name="Boerlin P."/>
            <person name="Prescott J.F."/>
        </authorList>
    </citation>
    <scope>NUCLEOTIDE SEQUENCE [LARGE SCALE GENOMIC DNA]</scope>
    <source>
        <strain evidence="2 3">JP838</strain>
        <plasmid evidence="3">Plasmid pJFP838A</plasmid>
    </source>
</reference>
<evidence type="ECO:0000313" key="2">
    <source>
        <dbReference type="EMBL" id="AMN31298.1"/>
    </source>
</evidence>
<dbReference type="Proteomes" id="UP000070260">
    <property type="component" value="Plasmid pJFP838A"/>
</dbReference>
<dbReference type="InterPro" id="IPR032675">
    <property type="entry name" value="LRR_dom_sf"/>
</dbReference>
<dbReference type="RefSeq" id="WP_061429882.1">
    <property type="nucleotide sequence ID" value="NZ_CP013615.1"/>
</dbReference>
<dbReference type="SUPFAM" id="SSF52058">
    <property type="entry name" value="L domain-like"/>
    <property type="match status" value="1"/>
</dbReference>
<keyword evidence="1" id="KW-0472">Membrane</keyword>